<evidence type="ECO:0000313" key="2">
    <source>
        <dbReference type="EMBL" id="MBO0515522.1"/>
    </source>
</evidence>
<comment type="caution">
    <text evidence="2">The sequence shown here is derived from an EMBL/GenBank/DDBJ whole genome shotgun (WGS) entry which is preliminary data.</text>
</comment>
<dbReference type="AlphaFoldDB" id="A0A939JK75"/>
<dbReference type="GO" id="GO:0006508">
    <property type="term" value="P:proteolysis"/>
    <property type="evidence" value="ECO:0007669"/>
    <property type="project" value="InterPro"/>
</dbReference>
<gene>
    <name evidence="2" type="ORF">J0695_27555</name>
</gene>
<dbReference type="Gene3D" id="2.40.10.10">
    <property type="entry name" value="Trypsin-like serine proteases"/>
    <property type="match status" value="2"/>
</dbReference>
<proteinExistence type="predicted"/>
<protein>
    <submittedName>
        <fullName evidence="2">Trypsin-like peptidase domain-containing protein</fullName>
    </submittedName>
</protein>
<dbReference type="InterPro" id="IPR009003">
    <property type="entry name" value="Peptidase_S1_PA"/>
</dbReference>
<dbReference type="InterPro" id="IPR018114">
    <property type="entry name" value="TRYPSIN_HIS"/>
</dbReference>
<evidence type="ECO:0000256" key="1">
    <source>
        <dbReference type="ARBA" id="ARBA00022729"/>
    </source>
</evidence>
<dbReference type="EMBL" id="JAFLRJ010000294">
    <property type="protein sequence ID" value="MBO0515522.1"/>
    <property type="molecule type" value="Genomic_DNA"/>
</dbReference>
<keyword evidence="1" id="KW-0732">Signal</keyword>
<sequence>VRPAAAAAPGVSHTVWSVASTAPVGALFQGSTADGNHVCTASVVSSKGRDLLVTAAHCLDGGTDGLVFVPGYHDGEEPYGEWKVTEAVTGPRWTEDTDEDADVAFAVVGSSDGERIQDVVGAYTLGVAGVPGSAVTVTGYPSDSDTPITCTNRAGTYTDSQWVIACPGYSGGTSGSPWVTADGTVIGAIGGYQRGGDTDDVSYSVRFDAGTEALFQLADR</sequence>
<dbReference type="PROSITE" id="PS00134">
    <property type="entry name" value="TRYPSIN_HIS"/>
    <property type="match status" value="1"/>
</dbReference>
<keyword evidence="3" id="KW-1185">Reference proteome</keyword>
<dbReference type="Proteomes" id="UP000664167">
    <property type="component" value="Unassembled WGS sequence"/>
</dbReference>
<reference evidence="2" key="1">
    <citation type="submission" date="2021-03" db="EMBL/GenBank/DDBJ databases">
        <title>Streptomyces poriferae sp. nov., a novel marine sponge-derived Actinobacteria species with anti-MRSA activity.</title>
        <authorList>
            <person name="Sandoval-Powers M."/>
            <person name="Kralova S."/>
            <person name="Nguyen G.-S."/>
            <person name="Fawwal D."/>
            <person name="Degnes K."/>
            <person name="Klinkenberg G."/>
            <person name="Sletta H."/>
            <person name="Wentzel A."/>
            <person name="Liles M.R."/>
        </authorList>
    </citation>
    <scope>NUCLEOTIDE SEQUENCE</scope>
    <source>
        <strain evidence="2">DSM 41794</strain>
    </source>
</reference>
<dbReference type="InterPro" id="IPR050966">
    <property type="entry name" value="Glutamyl_endopeptidase"/>
</dbReference>
<evidence type="ECO:0000313" key="3">
    <source>
        <dbReference type="Proteomes" id="UP000664167"/>
    </source>
</evidence>
<dbReference type="GO" id="GO:0004252">
    <property type="term" value="F:serine-type endopeptidase activity"/>
    <property type="evidence" value="ECO:0007669"/>
    <property type="project" value="InterPro"/>
</dbReference>
<dbReference type="PANTHER" id="PTHR15462:SF8">
    <property type="entry name" value="SERINE PROTEASE"/>
    <property type="match status" value="1"/>
</dbReference>
<dbReference type="InterPro" id="IPR043504">
    <property type="entry name" value="Peptidase_S1_PA_chymotrypsin"/>
</dbReference>
<dbReference type="RefSeq" id="WP_206966408.1">
    <property type="nucleotide sequence ID" value="NZ_JAFLRJ010000294.1"/>
</dbReference>
<dbReference type="SUPFAM" id="SSF50494">
    <property type="entry name" value="Trypsin-like serine proteases"/>
    <property type="match status" value="1"/>
</dbReference>
<organism evidence="2 3">
    <name type="scientific">Streptomyces beijiangensis</name>
    <dbReference type="NCBI Taxonomy" id="163361"/>
    <lineage>
        <taxon>Bacteria</taxon>
        <taxon>Bacillati</taxon>
        <taxon>Actinomycetota</taxon>
        <taxon>Actinomycetes</taxon>
        <taxon>Kitasatosporales</taxon>
        <taxon>Streptomycetaceae</taxon>
        <taxon>Streptomyces</taxon>
    </lineage>
</organism>
<dbReference type="PANTHER" id="PTHR15462">
    <property type="entry name" value="SERINE PROTEASE"/>
    <property type="match status" value="1"/>
</dbReference>
<dbReference type="Pfam" id="PF13365">
    <property type="entry name" value="Trypsin_2"/>
    <property type="match status" value="1"/>
</dbReference>
<name>A0A939JK75_9ACTN</name>
<feature type="non-terminal residue" evidence="2">
    <location>
        <position position="1"/>
    </location>
</feature>
<accession>A0A939JK75</accession>